<evidence type="ECO:0000313" key="1">
    <source>
        <dbReference type="EMBL" id="CAL1534278.1"/>
    </source>
</evidence>
<name>A0AAV2HLJ2_LYMST</name>
<keyword evidence="2" id="KW-1185">Reference proteome</keyword>
<protein>
    <submittedName>
        <fullName evidence="1">Uncharacterized protein</fullName>
    </submittedName>
</protein>
<dbReference type="AlphaFoldDB" id="A0AAV2HLJ2"/>
<organism evidence="1 2">
    <name type="scientific">Lymnaea stagnalis</name>
    <name type="common">Great pond snail</name>
    <name type="synonym">Helix stagnalis</name>
    <dbReference type="NCBI Taxonomy" id="6523"/>
    <lineage>
        <taxon>Eukaryota</taxon>
        <taxon>Metazoa</taxon>
        <taxon>Spiralia</taxon>
        <taxon>Lophotrochozoa</taxon>
        <taxon>Mollusca</taxon>
        <taxon>Gastropoda</taxon>
        <taxon>Heterobranchia</taxon>
        <taxon>Euthyneura</taxon>
        <taxon>Panpulmonata</taxon>
        <taxon>Hygrophila</taxon>
        <taxon>Lymnaeoidea</taxon>
        <taxon>Lymnaeidae</taxon>
        <taxon>Lymnaea</taxon>
    </lineage>
</organism>
<proteinExistence type="predicted"/>
<dbReference type="EMBL" id="CAXITT010000166">
    <property type="protein sequence ID" value="CAL1534278.1"/>
    <property type="molecule type" value="Genomic_DNA"/>
</dbReference>
<evidence type="ECO:0000313" key="2">
    <source>
        <dbReference type="Proteomes" id="UP001497497"/>
    </source>
</evidence>
<gene>
    <name evidence="1" type="ORF">GSLYS_00008238001</name>
</gene>
<reference evidence="1 2" key="1">
    <citation type="submission" date="2024-04" db="EMBL/GenBank/DDBJ databases">
        <authorList>
            <consortium name="Genoscope - CEA"/>
            <person name="William W."/>
        </authorList>
    </citation>
    <scope>NUCLEOTIDE SEQUENCE [LARGE SCALE GENOMIC DNA]</scope>
</reference>
<comment type="caution">
    <text evidence="1">The sequence shown here is derived from an EMBL/GenBank/DDBJ whole genome shotgun (WGS) entry which is preliminary data.</text>
</comment>
<dbReference type="Proteomes" id="UP001497497">
    <property type="component" value="Unassembled WGS sequence"/>
</dbReference>
<sequence length="103" mass="12021">MIDILSPAMPLVGLTWYTTEMDTTEFELTRLLQRVSNYHRTIKHLTLNISGKFPNLDKTAVQNMLSKCTHLLPFICKNFPQTFTDGNTWCLTQHSLWFEENDI</sequence>
<accession>A0AAV2HLJ2</accession>